<proteinExistence type="predicted"/>
<evidence type="ECO:0000256" key="2">
    <source>
        <dbReference type="SAM" id="SignalP"/>
    </source>
</evidence>
<evidence type="ECO:0008006" key="5">
    <source>
        <dbReference type="Google" id="ProtNLM"/>
    </source>
</evidence>
<feature type="chain" id="PRO_5027891124" description="DUF3826 domain-containing protein" evidence="2">
    <location>
        <begin position="22"/>
        <end position="288"/>
    </location>
</feature>
<comment type="caution">
    <text evidence="3">The sequence shown here is derived from an EMBL/GenBank/DDBJ whole genome shotgun (WGS) entry which is preliminary data.</text>
</comment>
<evidence type="ECO:0000313" key="3">
    <source>
        <dbReference type="EMBL" id="CAD0002246.1"/>
    </source>
</evidence>
<name>A0A6V6YS56_9FLAO</name>
<keyword evidence="4" id="KW-1185">Reference proteome</keyword>
<dbReference type="RefSeq" id="WP_031454002.1">
    <property type="nucleotide sequence ID" value="NZ_CAIJDO010000086.1"/>
</dbReference>
<gene>
    <name evidence="3" type="ORF">FLACHUCJ7_00905</name>
</gene>
<keyword evidence="2" id="KW-0732">Signal</keyword>
<feature type="region of interest" description="Disordered" evidence="1">
    <location>
        <begin position="247"/>
        <end position="288"/>
    </location>
</feature>
<dbReference type="AlphaFoldDB" id="A0A6V6YS56"/>
<evidence type="ECO:0000313" key="4">
    <source>
        <dbReference type="Proteomes" id="UP000556700"/>
    </source>
</evidence>
<reference evidence="3 4" key="1">
    <citation type="submission" date="2020-06" db="EMBL/GenBank/DDBJ databases">
        <authorList>
            <person name="Criscuolo A."/>
        </authorList>
    </citation>
    <scope>NUCLEOTIDE SEQUENCE [LARGE SCALE GENOMIC DNA]</scope>
    <source>
        <strain evidence="4">CIP 110025</strain>
    </source>
</reference>
<protein>
    <recommendedName>
        <fullName evidence="5">DUF3826 domain-containing protein</fullName>
    </recommendedName>
</protein>
<accession>A0A6V6YS56</accession>
<dbReference type="Proteomes" id="UP000556700">
    <property type="component" value="Unassembled WGS sequence"/>
</dbReference>
<dbReference type="EMBL" id="CAIJDO010000086">
    <property type="protein sequence ID" value="CAD0002246.1"/>
    <property type="molecule type" value="Genomic_DNA"/>
</dbReference>
<sequence>MKKTIFGLIISLAFFSHSMNAQNNQKQPFKDQYLQQAEKNAEAEAKAQLALITHKYKLDPETYKTLYETYYNRRIELEKAMMSSEKSKKSQNNLTHVISKYDSISNYYLQALKNKSLIGDKVLRADDNSKFASAVRSREKLKLDKTQIENLIYQSKLMAEKKAENEYLDLKDYERKILPTILTDEQYTQLLIDLNKKTANAWAKGSWQKMKERGIDEGLDSTKVQSELFNYNLAKLVKKERFGKDVPKTSESMRKMNTTLPESLRRLQSDETRNTSKKSEETKTKFAW</sequence>
<evidence type="ECO:0000256" key="1">
    <source>
        <dbReference type="SAM" id="MobiDB-lite"/>
    </source>
</evidence>
<feature type="signal peptide" evidence="2">
    <location>
        <begin position="1"/>
        <end position="21"/>
    </location>
</feature>
<feature type="compositionally biased region" description="Basic and acidic residues" evidence="1">
    <location>
        <begin position="263"/>
        <end position="288"/>
    </location>
</feature>
<organism evidence="3 4">
    <name type="scientific">Flavobacterium chungangense</name>
    <dbReference type="NCBI Taxonomy" id="554283"/>
    <lineage>
        <taxon>Bacteria</taxon>
        <taxon>Pseudomonadati</taxon>
        <taxon>Bacteroidota</taxon>
        <taxon>Flavobacteriia</taxon>
        <taxon>Flavobacteriales</taxon>
        <taxon>Flavobacteriaceae</taxon>
        <taxon>Flavobacterium</taxon>
    </lineage>
</organism>